<sequence>MDFDNGANLSRAVALSLRESKKPSPDMVIDDEDEELRRVIEASKAEAQNARTQQSSSSSSVNSPAMSSLSPPPQSTDQVIHSADTKSFISERAQMERERLKRFRRAKGPPEESDEAKGKRKRDADDEDEEEDEIQIVDSVPPIKKQRVRTLLEWRRRKEKASRRRSEESEKQSKRKSDRESRRASEERKRTASPSSDVFPEVYARRTSVSSTGRVPLVTLEEATSDGHGRSDDDRSIETPSKRARSRLISEQLLKSRPRAIHEDDGDGVLSILSAATNDLEKLINHLDLEATPGVTPGTPESFHWRPPRQEEPVPKLPCEDSPTKKTLRKDITSISSLRPYAQLRTNNAFKSATVSQAGLIGQ</sequence>
<feature type="region of interest" description="Disordered" evidence="1">
    <location>
        <begin position="18"/>
        <end position="244"/>
    </location>
</feature>
<dbReference type="Proteomes" id="UP001465976">
    <property type="component" value="Unassembled WGS sequence"/>
</dbReference>
<feature type="compositionally biased region" description="Basic and acidic residues" evidence="1">
    <location>
        <begin position="164"/>
        <end position="190"/>
    </location>
</feature>
<comment type="caution">
    <text evidence="2">The sequence shown here is derived from an EMBL/GenBank/DDBJ whole genome shotgun (WGS) entry which is preliminary data.</text>
</comment>
<feature type="compositionally biased region" description="Basic and acidic residues" evidence="1">
    <location>
        <begin position="225"/>
        <end position="241"/>
    </location>
</feature>
<evidence type="ECO:0000313" key="2">
    <source>
        <dbReference type="EMBL" id="KAL0568725.1"/>
    </source>
</evidence>
<dbReference type="PROSITE" id="PS50330">
    <property type="entry name" value="UIM"/>
    <property type="match status" value="1"/>
</dbReference>
<feature type="compositionally biased region" description="Basic and acidic residues" evidence="1">
    <location>
        <begin position="308"/>
        <end position="332"/>
    </location>
</feature>
<evidence type="ECO:0000256" key="1">
    <source>
        <dbReference type="SAM" id="MobiDB-lite"/>
    </source>
</evidence>
<proteinExistence type="predicted"/>
<organism evidence="2 3">
    <name type="scientific">Marasmius crinis-equi</name>
    <dbReference type="NCBI Taxonomy" id="585013"/>
    <lineage>
        <taxon>Eukaryota</taxon>
        <taxon>Fungi</taxon>
        <taxon>Dikarya</taxon>
        <taxon>Basidiomycota</taxon>
        <taxon>Agaricomycotina</taxon>
        <taxon>Agaricomycetes</taxon>
        <taxon>Agaricomycetidae</taxon>
        <taxon>Agaricales</taxon>
        <taxon>Marasmiineae</taxon>
        <taxon>Marasmiaceae</taxon>
        <taxon>Marasmius</taxon>
    </lineage>
</organism>
<evidence type="ECO:0000313" key="3">
    <source>
        <dbReference type="Proteomes" id="UP001465976"/>
    </source>
</evidence>
<dbReference type="InterPro" id="IPR003903">
    <property type="entry name" value="UIM_dom"/>
</dbReference>
<feature type="compositionally biased region" description="Basic and acidic residues" evidence="1">
    <location>
        <begin position="35"/>
        <end position="44"/>
    </location>
</feature>
<name>A0ABR3F0K8_9AGAR</name>
<feature type="compositionally biased region" description="Low complexity" evidence="1">
    <location>
        <begin position="55"/>
        <end position="69"/>
    </location>
</feature>
<keyword evidence="3" id="KW-1185">Reference proteome</keyword>
<dbReference type="SMART" id="SM00726">
    <property type="entry name" value="UIM"/>
    <property type="match status" value="2"/>
</dbReference>
<reference evidence="2 3" key="1">
    <citation type="submission" date="2024-02" db="EMBL/GenBank/DDBJ databases">
        <title>A draft genome for the cacao thread blight pathogen Marasmius crinis-equi.</title>
        <authorList>
            <person name="Cohen S.P."/>
            <person name="Baruah I.K."/>
            <person name="Amoako-Attah I."/>
            <person name="Bukari Y."/>
            <person name="Meinhardt L.W."/>
            <person name="Bailey B.A."/>
        </authorList>
    </citation>
    <scope>NUCLEOTIDE SEQUENCE [LARGE SCALE GENOMIC DNA]</scope>
    <source>
        <strain evidence="2 3">GH-76</strain>
    </source>
</reference>
<feature type="region of interest" description="Disordered" evidence="1">
    <location>
        <begin position="291"/>
        <end position="332"/>
    </location>
</feature>
<feature type="compositionally biased region" description="Acidic residues" evidence="1">
    <location>
        <begin position="125"/>
        <end position="135"/>
    </location>
</feature>
<gene>
    <name evidence="2" type="ORF">V5O48_013255</name>
</gene>
<accession>A0ABR3F0K8</accession>
<protein>
    <submittedName>
        <fullName evidence="2">Uncharacterized protein</fullName>
    </submittedName>
</protein>
<dbReference type="EMBL" id="JBAHYK010001271">
    <property type="protein sequence ID" value="KAL0568725.1"/>
    <property type="molecule type" value="Genomic_DNA"/>
</dbReference>